<accession>A0A3B9GWE8</accession>
<keyword evidence="6" id="KW-0547">Nucleotide-binding</keyword>
<dbReference type="GO" id="GO:0008237">
    <property type="term" value="F:metallopeptidase activity"/>
    <property type="evidence" value="ECO:0007669"/>
    <property type="project" value="UniProtKB-KW"/>
</dbReference>
<dbReference type="PANTHER" id="PTHR23076:SF97">
    <property type="entry name" value="ATP-DEPENDENT ZINC METALLOPROTEASE YME1L1"/>
    <property type="match status" value="1"/>
</dbReference>
<dbReference type="GO" id="GO:0030163">
    <property type="term" value="P:protein catabolic process"/>
    <property type="evidence" value="ECO:0007669"/>
    <property type="project" value="TreeGrafter"/>
</dbReference>
<evidence type="ECO:0000256" key="5">
    <source>
        <dbReference type="ARBA" id="ARBA00023049"/>
    </source>
</evidence>
<name>A0A3B9GWE8_9PROT</name>
<comment type="caution">
    <text evidence="9">The sequence shown here is derived from an EMBL/GenBank/DDBJ whole genome shotgun (WGS) entry which is preliminary data.</text>
</comment>
<feature type="non-terminal residue" evidence="9">
    <location>
        <position position="1"/>
    </location>
</feature>
<dbReference type="GO" id="GO:0005886">
    <property type="term" value="C:plasma membrane"/>
    <property type="evidence" value="ECO:0007669"/>
    <property type="project" value="TreeGrafter"/>
</dbReference>
<dbReference type="FunFam" id="1.10.8.60:FF:000001">
    <property type="entry name" value="ATP-dependent zinc metalloprotease FtsH"/>
    <property type="match status" value="1"/>
</dbReference>
<dbReference type="Pfam" id="PF00004">
    <property type="entry name" value="AAA"/>
    <property type="match status" value="1"/>
</dbReference>
<sequence length="127" mass="13906">LVEMDGFEANEGIILIAATNRPDVLDPALLRPGRFDRQVTVGNPDILGREKILRVHMRNVPLAKDVDAKTIARGTPGFSGADLANLVNEAALLAARRGKRVVAMQEFEDAKDKVLMGPERRSMVMSE</sequence>
<evidence type="ECO:0000256" key="4">
    <source>
        <dbReference type="ARBA" id="ARBA00022833"/>
    </source>
</evidence>
<keyword evidence="6" id="KW-0067">ATP-binding</keyword>
<evidence type="ECO:0000256" key="3">
    <source>
        <dbReference type="ARBA" id="ARBA00022723"/>
    </source>
</evidence>
<feature type="domain" description="ATPase AAA-type core" evidence="7">
    <location>
        <begin position="1"/>
        <end position="42"/>
    </location>
</feature>
<evidence type="ECO:0000256" key="1">
    <source>
        <dbReference type="ARBA" id="ARBA00001947"/>
    </source>
</evidence>
<dbReference type="Gene3D" id="1.10.8.60">
    <property type="match status" value="1"/>
</dbReference>
<dbReference type="PANTHER" id="PTHR23076">
    <property type="entry name" value="METALLOPROTEASE M41 FTSH"/>
    <property type="match status" value="1"/>
</dbReference>
<dbReference type="GO" id="GO:0046872">
    <property type="term" value="F:metal ion binding"/>
    <property type="evidence" value="ECO:0007669"/>
    <property type="project" value="UniProtKB-KW"/>
</dbReference>
<dbReference type="GO" id="GO:0051301">
    <property type="term" value="P:cell division"/>
    <property type="evidence" value="ECO:0007669"/>
    <property type="project" value="UniProtKB-KW"/>
</dbReference>
<evidence type="ECO:0000313" key="10">
    <source>
        <dbReference type="Proteomes" id="UP000259610"/>
    </source>
</evidence>
<evidence type="ECO:0000259" key="8">
    <source>
        <dbReference type="Pfam" id="PF17862"/>
    </source>
</evidence>
<dbReference type="Gene3D" id="3.40.50.300">
    <property type="entry name" value="P-loop containing nucleotide triphosphate hydrolases"/>
    <property type="match status" value="1"/>
</dbReference>
<dbReference type="Pfam" id="PF17862">
    <property type="entry name" value="AAA_lid_3"/>
    <property type="match status" value="1"/>
</dbReference>
<reference evidence="9 10" key="1">
    <citation type="journal article" date="2018" name="Nat. Biotechnol.">
        <title>A standardized bacterial taxonomy based on genome phylogeny substantially revises the tree of life.</title>
        <authorList>
            <person name="Parks D.H."/>
            <person name="Chuvochina M."/>
            <person name="Waite D.W."/>
            <person name="Rinke C."/>
            <person name="Skarshewski A."/>
            <person name="Chaumeil P.A."/>
            <person name="Hugenholtz P."/>
        </authorList>
    </citation>
    <scope>NUCLEOTIDE SEQUENCE [LARGE SCALE GENOMIC DNA]</scope>
    <source>
        <strain evidence="9">UBA8733</strain>
    </source>
</reference>
<keyword evidence="5" id="KW-0645">Protease</keyword>
<keyword evidence="5" id="KW-0482">Metalloprotease</keyword>
<comment type="similarity">
    <text evidence="2">In the C-terminal section; belongs to the peptidase M41 family.</text>
</comment>
<evidence type="ECO:0000256" key="6">
    <source>
        <dbReference type="RuleBase" id="RU003651"/>
    </source>
</evidence>
<evidence type="ECO:0000313" key="9">
    <source>
        <dbReference type="EMBL" id="HAE26763.1"/>
    </source>
</evidence>
<dbReference type="GO" id="GO:0004176">
    <property type="term" value="F:ATP-dependent peptidase activity"/>
    <property type="evidence" value="ECO:0007669"/>
    <property type="project" value="TreeGrafter"/>
</dbReference>
<keyword evidence="5" id="KW-0378">Hydrolase</keyword>
<dbReference type="GO" id="GO:0005524">
    <property type="term" value="F:ATP binding"/>
    <property type="evidence" value="ECO:0007669"/>
    <property type="project" value="UniProtKB-KW"/>
</dbReference>
<dbReference type="InterPro" id="IPR003960">
    <property type="entry name" value="ATPase_AAA_CS"/>
</dbReference>
<protein>
    <submittedName>
        <fullName evidence="9">Cell division protein FtsH</fullName>
    </submittedName>
</protein>
<comment type="similarity">
    <text evidence="6">Belongs to the AAA ATPase family.</text>
</comment>
<dbReference type="PROSITE" id="PS00674">
    <property type="entry name" value="AAA"/>
    <property type="match status" value="1"/>
</dbReference>
<comment type="cofactor">
    <cofactor evidence="1">
        <name>Zn(2+)</name>
        <dbReference type="ChEBI" id="CHEBI:29105"/>
    </cofactor>
</comment>
<dbReference type="GO" id="GO:0016887">
    <property type="term" value="F:ATP hydrolysis activity"/>
    <property type="evidence" value="ECO:0007669"/>
    <property type="project" value="InterPro"/>
</dbReference>
<keyword evidence="9" id="KW-0132">Cell division</keyword>
<keyword evidence="9" id="KW-0131">Cell cycle</keyword>
<gene>
    <name evidence="9" type="ORF">DCG58_06365</name>
</gene>
<dbReference type="InterPro" id="IPR003959">
    <property type="entry name" value="ATPase_AAA_core"/>
</dbReference>
<dbReference type="SUPFAM" id="SSF52540">
    <property type="entry name" value="P-loop containing nucleoside triphosphate hydrolases"/>
    <property type="match status" value="1"/>
</dbReference>
<feature type="domain" description="AAA ATPase AAA+ lid" evidence="8">
    <location>
        <begin position="65"/>
        <end position="109"/>
    </location>
</feature>
<dbReference type="InterPro" id="IPR027417">
    <property type="entry name" value="P-loop_NTPase"/>
</dbReference>
<dbReference type="InterPro" id="IPR041569">
    <property type="entry name" value="AAA_lid_3"/>
</dbReference>
<feature type="non-terminal residue" evidence="9">
    <location>
        <position position="127"/>
    </location>
</feature>
<dbReference type="EMBL" id="DMAN01000135">
    <property type="protein sequence ID" value="HAE26763.1"/>
    <property type="molecule type" value="Genomic_DNA"/>
</dbReference>
<evidence type="ECO:0000259" key="7">
    <source>
        <dbReference type="Pfam" id="PF00004"/>
    </source>
</evidence>
<keyword evidence="4" id="KW-0862">Zinc</keyword>
<keyword evidence="3" id="KW-0479">Metal-binding</keyword>
<proteinExistence type="inferred from homology"/>
<organism evidence="9 10">
    <name type="scientific">Hyphomonas adhaerens</name>
    <dbReference type="NCBI Taxonomy" id="81029"/>
    <lineage>
        <taxon>Bacteria</taxon>
        <taxon>Pseudomonadati</taxon>
        <taxon>Pseudomonadota</taxon>
        <taxon>Alphaproteobacteria</taxon>
        <taxon>Hyphomonadales</taxon>
        <taxon>Hyphomonadaceae</taxon>
        <taxon>Hyphomonas</taxon>
    </lineage>
</organism>
<dbReference type="AlphaFoldDB" id="A0A3B9GWE8"/>
<evidence type="ECO:0000256" key="2">
    <source>
        <dbReference type="ARBA" id="ARBA00010044"/>
    </source>
</evidence>
<dbReference type="GO" id="GO:0006508">
    <property type="term" value="P:proteolysis"/>
    <property type="evidence" value="ECO:0007669"/>
    <property type="project" value="TreeGrafter"/>
</dbReference>
<dbReference type="Proteomes" id="UP000259610">
    <property type="component" value="Unassembled WGS sequence"/>
</dbReference>